<dbReference type="GO" id="GO:0004175">
    <property type="term" value="F:endopeptidase activity"/>
    <property type="evidence" value="ECO:0007669"/>
    <property type="project" value="TreeGrafter"/>
</dbReference>
<dbReference type="KEGG" id="sedi:EBB79_08055"/>
<dbReference type="GO" id="GO:0008236">
    <property type="term" value="F:serine-type peptidase activity"/>
    <property type="evidence" value="ECO:0007669"/>
    <property type="project" value="InterPro"/>
</dbReference>
<dbReference type="Proteomes" id="UP000283063">
    <property type="component" value="Chromosome"/>
</dbReference>
<accession>A0A3T0N1H4</accession>
<dbReference type="InterPro" id="IPR029045">
    <property type="entry name" value="ClpP/crotonase-like_dom_sf"/>
</dbReference>
<evidence type="ECO:0000313" key="3">
    <source>
        <dbReference type="Proteomes" id="UP000283063"/>
    </source>
</evidence>
<dbReference type="PANTHER" id="PTHR32060:SF22">
    <property type="entry name" value="CARBOXYL-TERMINAL-PROCESSING PEPTIDASE 3, CHLOROPLASTIC"/>
    <property type="match status" value="1"/>
</dbReference>
<evidence type="ECO:0000259" key="1">
    <source>
        <dbReference type="Pfam" id="PF03572"/>
    </source>
</evidence>
<evidence type="ECO:0000313" key="2">
    <source>
        <dbReference type="EMBL" id="AZV77851.1"/>
    </source>
</evidence>
<feature type="domain" description="Tail specific protease" evidence="1">
    <location>
        <begin position="324"/>
        <end position="492"/>
    </location>
</feature>
<dbReference type="SUPFAM" id="SSF52096">
    <property type="entry name" value="ClpP/crotonase"/>
    <property type="match status" value="1"/>
</dbReference>
<dbReference type="Gene3D" id="3.90.226.10">
    <property type="entry name" value="2-enoyl-CoA Hydratase, Chain A, domain 1"/>
    <property type="match status" value="1"/>
</dbReference>
<sequence length="654" mass="71196">MAKESKPALSANLKFLGRTHAAVRDHLSASTELPDFLATAGGLSLEGRKRLIAQALVLMESNFVHLPLKRAMHGIDPIQRLKLVRHRLDRATPATMGPEFAFHREMIDIFTSVRDLHTNYLLPDPFRGRVAFLPFDVEEYFDADGTPRYVASHFVQGFTHSHFKPGVEVLTWNGNPIERAVEVTADLHAGSNADARHARGLDGLTIRSLTRAMPPDAMWVDVGYVDLNGTDRETRQEWIVSPALPINNGVDPDIANLNASCLGLDIEADAVQRAKLMLFAPKAVEELAKPKQVTVKMAAQGAEVPTLMPSTFRARSATTTSGEFGIIRIFTFNVNDPGVFIDEFIRLVELLPQNGLIVDVRGNGGGHIHASEGLLQTMTPSEVTPEPTQFISTPLNTDICARHNGNPVGIELGPWEESLRESVETGSVYSRGFSITPHDFANARGQQYHGPVVLITDARCYSATDIFAAGFQDHRIGHILGVDGNTGAGGANVWTHSLLKQLLELPPPTDPETPFEDLPNNSGLRVAIRRTLRVNEQAGTPLEDLGVKPGFRHALTREDLLSSNVDLINRAGEILTGMKTYGLTASVADTAEGQRVSVTTLGLDRLDFYIDGRPFSSHDVGEGTHAIDISSGGALLRLDGFDNGLLAASRRIVL</sequence>
<dbReference type="GO" id="GO:0006508">
    <property type="term" value="P:proteolysis"/>
    <property type="evidence" value="ECO:0007669"/>
    <property type="project" value="InterPro"/>
</dbReference>
<reference evidence="2 3" key="1">
    <citation type="submission" date="2018-10" db="EMBL/GenBank/DDBJ databases">
        <title>Parasedimentitalea marina sp. nov., a psychrophilic bacterium isolated from deep seawater of the New Britain Trench.</title>
        <authorList>
            <person name="Cao J."/>
        </authorList>
    </citation>
    <scope>NUCLEOTIDE SEQUENCE [LARGE SCALE GENOMIC DNA]</scope>
    <source>
        <strain evidence="2 3">W43</strain>
    </source>
</reference>
<dbReference type="InterPro" id="IPR005151">
    <property type="entry name" value="Tail-specific_protease"/>
</dbReference>
<protein>
    <submittedName>
        <fullName evidence="2">Peptidase S41</fullName>
    </submittedName>
</protein>
<dbReference type="OrthoDB" id="3275712at2"/>
<organism evidence="2 3">
    <name type="scientific">Parasedimentitalea marina</name>
    <dbReference type="NCBI Taxonomy" id="2483033"/>
    <lineage>
        <taxon>Bacteria</taxon>
        <taxon>Pseudomonadati</taxon>
        <taxon>Pseudomonadota</taxon>
        <taxon>Alphaproteobacteria</taxon>
        <taxon>Rhodobacterales</taxon>
        <taxon>Paracoccaceae</taxon>
        <taxon>Parasedimentitalea</taxon>
    </lineage>
</organism>
<dbReference type="Pfam" id="PF03572">
    <property type="entry name" value="Peptidase_S41"/>
    <property type="match status" value="1"/>
</dbReference>
<name>A0A3T0N1H4_9RHOB</name>
<gene>
    <name evidence="2" type="ORF">EBB79_08055</name>
</gene>
<dbReference type="EMBL" id="CP033219">
    <property type="protein sequence ID" value="AZV77851.1"/>
    <property type="molecule type" value="Genomic_DNA"/>
</dbReference>
<keyword evidence="3" id="KW-1185">Reference proteome</keyword>
<dbReference type="AlphaFoldDB" id="A0A3T0N1H4"/>
<dbReference type="PANTHER" id="PTHR32060">
    <property type="entry name" value="TAIL-SPECIFIC PROTEASE"/>
    <property type="match status" value="1"/>
</dbReference>
<proteinExistence type="predicted"/>